<evidence type="ECO:0000313" key="3">
    <source>
        <dbReference type="Proteomes" id="UP001529421"/>
    </source>
</evidence>
<dbReference type="PANTHER" id="PTHR37826:SF2">
    <property type="entry name" value="ZINC-RIBBON DOMAIN-CONTAINING PROTEIN"/>
    <property type="match status" value="1"/>
</dbReference>
<accession>A0ABT7V9K5</accession>
<protein>
    <submittedName>
        <fullName evidence="2">SPFH domain-containing protein</fullName>
    </submittedName>
</protein>
<organism evidence="2 3">
    <name type="scientific">Enorma phocaeensis</name>
    <dbReference type="NCBI Taxonomy" id="1871019"/>
    <lineage>
        <taxon>Bacteria</taxon>
        <taxon>Bacillati</taxon>
        <taxon>Actinomycetota</taxon>
        <taxon>Coriobacteriia</taxon>
        <taxon>Coriobacteriales</taxon>
        <taxon>Coriobacteriaceae</taxon>
        <taxon>Enorma</taxon>
    </lineage>
</organism>
<evidence type="ECO:0000259" key="1">
    <source>
        <dbReference type="Pfam" id="PF13421"/>
    </source>
</evidence>
<evidence type="ECO:0000313" key="2">
    <source>
        <dbReference type="EMBL" id="MDM8275161.1"/>
    </source>
</evidence>
<dbReference type="PANTHER" id="PTHR37826">
    <property type="entry name" value="FLOTILLIN BAND_7_5 DOMAIN PROTEIN"/>
    <property type="match status" value="1"/>
</dbReference>
<proteinExistence type="predicted"/>
<gene>
    <name evidence="2" type="ORF">QUW28_06570</name>
</gene>
<keyword evidence="3" id="KW-1185">Reference proteome</keyword>
<dbReference type="RefSeq" id="WP_289545210.1">
    <property type="nucleotide sequence ID" value="NZ_JAUDDZ010000008.1"/>
</dbReference>
<feature type="domain" description="SPFH" evidence="1">
    <location>
        <begin position="54"/>
        <end position="276"/>
    </location>
</feature>
<dbReference type="Proteomes" id="UP001529421">
    <property type="component" value="Unassembled WGS sequence"/>
</dbReference>
<dbReference type="Pfam" id="PF13421">
    <property type="entry name" value="Band_7_1"/>
    <property type="match status" value="1"/>
</dbReference>
<comment type="caution">
    <text evidence="2">The sequence shown here is derived from an EMBL/GenBank/DDBJ whole genome shotgun (WGS) entry which is preliminary data.</text>
</comment>
<dbReference type="InterPro" id="IPR033880">
    <property type="entry name" value="SPFH_YdjI"/>
</dbReference>
<reference evidence="3" key="1">
    <citation type="submission" date="2023-06" db="EMBL/GenBank/DDBJ databases">
        <title>Identification and characterization of horizontal gene transfer across gut microbiota members of farm animals based on homology search.</title>
        <authorList>
            <person name="Zeman M."/>
            <person name="Kubasova T."/>
            <person name="Jahodarova E."/>
            <person name="Nykrynova M."/>
            <person name="Rychlik I."/>
        </authorList>
    </citation>
    <scope>NUCLEOTIDE SEQUENCE [LARGE SCALE GENOMIC DNA]</scope>
    <source>
        <strain evidence="3">154_Feed</strain>
    </source>
</reference>
<name>A0ABT7V9K5_9ACTN</name>
<sequence length="430" mass="45362">MGLLKAGTGAVGGVLADQWREFFYCDSLDANVLAAKGQKRTSAHGRSSNTKGEDNIISDGSIVAVNEGQCMIIVEQGAVVEVCAEPGEFVFESSSEPSVFAGNLGDSIRRSFETLGRRFTFGGDTGRDQRIYFFNTKEIVGNKYGTASPVPFRVVDRNIGLDVDIAVRCNGEYSYRLVDPLLFYKNVCGNIQDVYTRDRIDSQLKSELLTALQPAFAKISEMGIRYSAVPGHTMELSRALNEVLSDSWAETRGIQVAAFGVNTISASPEDEAMIKELQKAAVMRDPTMAAANLAAAQSDAMRAAASNEGGAMAGFMGLGLAGMAGGMGAGNLFQMGAQQQATPPAPDAAPASPNTWACGCGAVNVGKFCMECGAPKPSPAGSWTCSCGSVNTGRFCPECGSPRPETAEWTCSCGAVNTGKFCMECGRPHS</sequence>
<dbReference type="EMBL" id="JAUDDZ010000008">
    <property type="protein sequence ID" value="MDM8275161.1"/>
    <property type="molecule type" value="Genomic_DNA"/>
</dbReference>
<dbReference type="CDD" id="cd03408">
    <property type="entry name" value="SPFH_like_u1"/>
    <property type="match status" value="1"/>
</dbReference>